<accession>A0A0R0LQU9</accession>
<feature type="non-terminal residue" evidence="1">
    <location>
        <position position="1"/>
    </location>
</feature>
<dbReference type="Proteomes" id="UP000051530">
    <property type="component" value="Unassembled WGS sequence"/>
</dbReference>
<comment type="caution">
    <text evidence="1">The sequence shown here is derived from an EMBL/GenBank/DDBJ whole genome shotgun (WGS) entry which is preliminary data.</text>
</comment>
<dbReference type="InterPro" id="IPR009080">
    <property type="entry name" value="tRNAsynth_Ia_anticodon-bd"/>
</dbReference>
<reference evidence="1 2" key="1">
    <citation type="submission" date="2015-07" db="EMBL/GenBank/DDBJ databases">
        <title>The genome of Pseudoloma neurophilia, a relevant intracellular parasite of the zebrafish.</title>
        <authorList>
            <person name="Ndikumana S."/>
            <person name="Pelin A."/>
            <person name="Sanders J."/>
            <person name="Corradi N."/>
        </authorList>
    </citation>
    <scope>NUCLEOTIDE SEQUENCE [LARGE SCALE GENOMIC DNA]</scope>
    <source>
        <strain evidence="1 2">MK1</strain>
    </source>
</reference>
<dbReference type="GO" id="GO:0006418">
    <property type="term" value="P:tRNA aminoacylation for protein translation"/>
    <property type="evidence" value="ECO:0007669"/>
    <property type="project" value="InterPro"/>
</dbReference>
<proteinExistence type="predicted"/>
<feature type="non-terminal residue" evidence="1">
    <location>
        <position position="215"/>
    </location>
</feature>
<dbReference type="EMBL" id="LGUB01001419">
    <property type="protein sequence ID" value="KRH91891.1"/>
    <property type="molecule type" value="Genomic_DNA"/>
</dbReference>
<gene>
    <name evidence="1" type="ORF">M153_19706000647</name>
</gene>
<keyword evidence="1" id="KW-0030">Aminoacyl-tRNA synthetase</keyword>
<dbReference type="VEuPathDB" id="MicrosporidiaDB:M153_19706000647"/>
<keyword evidence="1" id="KW-0436">Ligase</keyword>
<keyword evidence="2" id="KW-1185">Reference proteome</keyword>
<dbReference type="GO" id="GO:0004812">
    <property type="term" value="F:aminoacyl-tRNA ligase activity"/>
    <property type="evidence" value="ECO:0007669"/>
    <property type="project" value="UniProtKB-KW"/>
</dbReference>
<organism evidence="1 2">
    <name type="scientific">Pseudoloma neurophilia</name>
    <dbReference type="NCBI Taxonomy" id="146866"/>
    <lineage>
        <taxon>Eukaryota</taxon>
        <taxon>Fungi</taxon>
        <taxon>Fungi incertae sedis</taxon>
        <taxon>Microsporidia</taxon>
        <taxon>Pseudoloma</taxon>
    </lineage>
</organism>
<dbReference type="AlphaFoldDB" id="A0A0R0LQU9"/>
<protein>
    <submittedName>
        <fullName evidence="1">Leucyl-tRNA synthetase</fullName>
    </submittedName>
</protein>
<name>A0A0R0LQU9_9MICR</name>
<dbReference type="GO" id="GO:0005524">
    <property type="term" value="F:ATP binding"/>
    <property type="evidence" value="ECO:0007669"/>
    <property type="project" value="InterPro"/>
</dbReference>
<evidence type="ECO:0000313" key="2">
    <source>
        <dbReference type="Proteomes" id="UP000051530"/>
    </source>
</evidence>
<sequence length="215" mass="25307">NLSAFEKFSNSDPNDFADKMLKDGVAYLVNECLLAYESMSYRNVVKFGMHEFKSLIELCMSLNCSKEAIIYSIRINLILLYPLIPAISEYLLEKYFNKDITWPIIKLNELSLYTGLEWYKKLSKNIFNKIKKSKLKNIKINIYVGDKKPEWKIKADLIDPKEITLLQECFKKFNISNKKGMSYIMDKFDYKFNELKFLNGMKKLLEIKIGKKVEI</sequence>
<evidence type="ECO:0000313" key="1">
    <source>
        <dbReference type="EMBL" id="KRH91891.1"/>
    </source>
</evidence>
<dbReference type="SUPFAM" id="SSF47323">
    <property type="entry name" value="Anticodon-binding domain of a subclass of class I aminoacyl-tRNA synthetases"/>
    <property type="match status" value="1"/>
</dbReference>